<feature type="chain" id="PRO_5030092564" description="DUF4168 domain-containing protein" evidence="1">
    <location>
        <begin position="31"/>
        <end position="141"/>
    </location>
</feature>
<gene>
    <name evidence="2" type="ORF">DSM106972_027110</name>
</gene>
<name>A0A433VK19_9CYAN</name>
<sequence length="141" mass="15777">MIKWISKSIKEKLTLVLLIFLLFTCSSTQAQKTQQVSVTASPNSTLITSTNTSANITETSFPSSASVIPSVVTAEEITRREQQVKIAIEFERKAQRDEQAGVGTRTDTYKATYFRLTNEIQLLQAKQFLKQQDKQSSVANK</sequence>
<feature type="signal peptide" evidence="1">
    <location>
        <begin position="1"/>
        <end position="30"/>
    </location>
</feature>
<proteinExistence type="predicted"/>
<dbReference type="AlphaFoldDB" id="A0A433VK19"/>
<reference evidence="2" key="1">
    <citation type="submission" date="2018-12" db="EMBL/GenBank/DDBJ databases">
        <authorList>
            <person name="Will S."/>
            <person name="Neumann-Schaal M."/>
            <person name="Henke P."/>
        </authorList>
    </citation>
    <scope>NUCLEOTIDE SEQUENCE</scope>
    <source>
        <strain evidence="2">PCC 7102</strain>
    </source>
</reference>
<dbReference type="EMBL" id="RSCL01000006">
    <property type="protein sequence ID" value="RUT06454.1"/>
    <property type="molecule type" value="Genomic_DNA"/>
</dbReference>
<keyword evidence="1" id="KW-0732">Signal</keyword>
<evidence type="ECO:0000256" key="1">
    <source>
        <dbReference type="SAM" id="SignalP"/>
    </source>
</evidence>
<dbReference type="Proteomes" id="UP000271624">
    <property type="component" value="Unassembled WGS sequence"/>
</dbReference>
<evidence type="ECO:0000313" key="3">
    <source>
        <dbReference type="Proteomes" id="UP000271624"/>
    </source>
</evidence>
<keyword evidence="3" id="KW-1185">Reference proteome</keyword>
<dbReference type="RefSeq" id="WP_127081267.1">
    <property type="nucleotide sequence ID" value="NZ_RSCL01000006.1"/>
</dbReference>
<organism evidence="2 3">
    <name type="scientific">Dulcicalothrix desertica PCC 7102</name>
    <dbReference type="NCBI Taxonomy" id="232991"/>
    <lineage>
        <taxon>Bacteria</taxon>
        <taxon>Bacillati</taxon>
        <taxon>Cyanobacteriota</taxon>
        <taxon>Cyanophyceae</taxon>
        <taxon>Nostocales</taxon>
        <taxon>Calotrichaceae</taxon>
        <taxon>Dulcicalothrix</taxon>
    </lineage>
</organism>
<evidence type="ECO:0000313" key="2">
    <source>
        <dbReference type="EMBL" id="RUT06454.1"/>
    </source>
</evidence>
<protein>
    <recommendedName>
        <fullName evidence="4">DUF4168 domain-containing protein</fullName>
    </recommendedName>
</protein>
<comment type="caution">
    <text evidence="2">The sequence shown here is derived from an EMBL/GenBank/DDBJ whole genome shotgun (WGS) entry which is preliminary data.</text>
</comment>
<accession>A0A433VK19</accession>
<reference evidence="2" key="2">
    <citation type="journal article" date="2019" name="Genome Biol. Evol.">
        <title>Day and night: Metabolic profiles and evolutionary relationships of six axenic non-marine cyanobacteria.</title>
        <authorList>
            <person name="Will S.E."/>
            <person name="Henke P."/>
            <person name="Boedeker C."/>
            <person name="Huang S."/>
            <person name="Brinkmann H."/>
            <person name="Rohde M."/>
            <person name="Jarek M."/>
            <person name="Friedl T."/>
            <person name="Seufert S."/>
            <person name="Schumacher M."/>
            <person name="Overmann J."/>
            <person name="Neumann-Schaal M."/>
            <person name="Petersen J."/>
        </authorList>
    </citation>
    <scope>NUCLEOTIDE SEQUENCE [LARGE SCALE GENOMIC DNA]</scope>
    <source>
        <strain evidence="2">PCC 7102</strain>
    </source>
</reference>
<evidence type="ECO:0008006" key="4">
    <source>
        <dbReference type="Google" id="ProtNLM"/>
    </source>
</evidence>